<dbReference type="PROSITE" id="PS50209">
    <property type="entry name" value="CARD"/>
    <property type="match status" value="1"/>
</dbReference>
<dbReference type="PROSITE" id="PS50017">
    <property type="entry name" value="DEATH_DOMAIN"/>
    <property type="match status" value="1"/>
</dbReference>
<reference evidence="3" key="1">
    <citation type="submission" date="2018-11" db="EMBL/GenBank/DDBJ databases">
        <authorList>
            <person name="Alioto T."/>
            <person name="Alioto T."/>
        </authorList>
    </citation>
    <scope>NUCLEOTIDE SEQUENCE</scope>
</reference>
<dbReference type="SUPFAM" id="SSF47986">
    <property type="entry name" value="DEATH domain"/>
    <property type="match status" value="2"/>
</dbReference>
<dbReference type="CDD" id="cd01670">
    <property type="entry name" value="Death"/>
    <property type="match status" value="1"/>
</dbReference>
<dbReference type="InterPro" id="IPR011029">
    <property type="entry name" value="DEATH-like_dom_sf"/>
</dbReference>
<dbReference type="Pfam" id="PF00619">
    <property type="entry name" value="CARD"/>
    <property type="match status" value="1"/>
</dbReference>
<dbReference type="InterPro" id="IPR000488">
    <property type="entry name" value="Death_dom"/>
</dbReference>
<dbReference type="CDD" id="cd01671">
    <property type="entry name" value="CARD"/>
    <property type="match status" value="1"/>
</dbReference>
<proteinExistence type="predicted"/>
<name>A0A8B6D4W4_MYTGA</name>
<dbReference type="GO" id="GO:0042981">
    <property type="term" value="P:regulation of apoptotic process"/>
    <property type="evidence" value="ECO:0007669"/>
    <property type="project" value="InterPro"/>
</dbReference>
<dbReference type="Pfam" id="PF00531">
    <property type="entry name" value="Death"/>
    <property type="match status" value="1"/>
</dbReference>
<feature type="domain" description="CARD" evidence="2">
    <location>
        <begin position="164"/>
        <end position="243"/>
    </location>
</feature>
<dbReference type="AlphaFoldDB" id="A0A8B6D4W4"/>
<dbReference type="InterPro" id="IPR001315">
    <property type="entry name" value="CARD"/>
</dbReference>
<dbReference type="EMBL" id="UYJE01002761">
    <property type="protein sequence ID" value="VDI13443.1"/>
    <property type="molecule type" value="Genomic_DNA"/>
</dbReference>
<dbReference type="Gene3D" id="1.10.533.10">
    <property type="entry name" value="Death Domain, Fas"/>
    <property type="match status" value="2"/>
</dbReference>
<feature type="domain" description="Death" evidence="1">
    <location>
        <begin position="61"/>
        <end position="143"/>
    </location>
</feature>
<evidence type="ECO:0000313" key="3">
    <source>
        <dbReference type="EMBL" id="VDI13443.1"/>
    </source>
</evidence>
<dbReference type="OrthoDB" id="6117060at2759"/>
<evidence type="ECO:0000259" key="2">
    <source>
        <dbReference type="PROSITE" id="PS50209"/>
    </source>
</evidence>
<keyword evidence="4" id="KW-1185">Reference proteome</keyword>
<sequence length="265" mass="30184">MNILSCYNNSTEGEIIQHVYFGLRQCSKSQFAIEIKYYLHQYYFFGLILDQPKETLISKPSSSFLKLLPDHIGNQTFQLGIELGLSVVEMQKIERNHVTNLHRQTEEVLHRWMPLQEATYEVLAKAFDRIELSGVLSYLACDIGLDEPVREGSEKTVVLGLDQQIIEGIIGDIQISQILDYMMTHLVISSDDRRRIEQHAGQDDQNRALLNLVKKSGEFTCTVFVDALRTYGKTDLAIKLKYDPEEGSDSAIGYVENKGISLPKH</sequence>
<evidence type="ECO:0000259" key="1">
    <source>
        <dbReference type="PROSITE" id="PS50017"/>
    </source>
</evidence>
<gene>
    <name evidence="3" type="ORF">MGAL_10B029318</name>
</gene>
<evidence type="ECO:0000313" key="4">
    <source>
        <dbReference type="Proteomes" id="UP000596742"/>
    </source>
</evidence>
<comment type="caution">
    <text evidence="3">The sequence shown here is derived from an EMBL/GenBank/DDBJ whole genome shotgun (WGS) entry which is preliminary data.</text>
</comment>
<dbReference type="Proteomes" id="UP000596742">
    <property type="component" value="Unassembled WGS sequence"/>
</dbReference>
<protein>
    <recommendedName>
        <fullName evidence="5">Death domain-containing protein</fullName>
    </recommendedName>
</protein>
<organism evidence="3 4">
    <name type="scientific">Mytilus galloprovincialis</name>
    <name type="common">Mediterranean mussel</name>
    <dbReference type="NCBI Taxonomy" id="29158"/>
    <lineage>
        <taxon>Eukaryota</taxon>
        <taxon>Metazoa</taxon>
        <taxon>Spiralia</taxon>
        <taxon>Lophotrochozoa</taxon>
        <taxon>Mollusca</taxon>
        <taxon>Bivalvia</taxon>
        <taxon>Autobranchia</taxon>
        <taxon>Pteriomorphia</taxon>
        <taxon>Mytilida</taxon>
        <taxon>Mytiloidea</taxon>
        <taxon>Mytilidae</taxon>
        <taxon>Mytilinae</taxon>
        <taxon>Mytilus</taxon>
    </lineage>
</organism>
<dbReference type="GO" id="GO:0007165">
    <property type="term" value="P:signal transduction"/>
    <property type="evidence" value="ECO:0007669"/>
    <property type="project" value="InterPro"/>
</dbReference>
<accession>A0A8B6D4W4</accession>
<evidence type="ECO:0008006" key="5">
    <source>
        <dbReference type="Google" id="ProtNLM"/>
    </source>
</evidence>